<keyword evidence="3" id="KW-0547">Nucleotide-binding</keyword>
<evidence type="ECO:0000313" key="3">
    <source>
        <dbReference type="EMBL" id="GAA0391217.1"/>
    </source>
</evidence>
<protein>
    <submittedName>
        <fullName evidence="3">ATP-binding protein</fullName>
    </submittedName>
</protein>
<reference evidence="4" key="1">
    <citation type="journal article" date="2019" name="Int. J. Syst. Evol. Microbiol.">
        <title>The Global Catalogue of Microorganisms (GCM) 10K type strain sequencing project: providing services to taxonomists for standard genome sequencing and annotation.</title>
        <authorList>
            <consortium name="The Broad Institute Genomics Platform"/>
            <consortium name="The Broad Institute Genome Sequencing Center for Infectious Disease"/>
            <person name="Wu L."/>
            <person name="Ma J."/>
        </authorList>
    </citation>
    <scope>NUCLEOTIDE SEQUENCE [LARGE SCALE GENOMIC DNA]</scope>
    <source>
        <strain evidence="4">JCM 4788</strain>
    </source>
</reference>
<accession>A0ABP3I5I0</accession>
<evidence type="ECO:0000256" key="2">
    <source>
        <dbReference type="SAM" id="SignalP"/>
    </source>
</evidence>
<name>A0ABP3I5I0_9ACTN</name>
<gene>
    <name evidence="3" type="ORF">GCM10010357_09840</name>
</gene>
<keyword evidence="3" id="KW-0067">ATP-binding</keyword>
<dbReference type="EMBL" id="BAAABX010000009">
    <property type="protein sequence ID" value="GAA0391217.1"/>
    <property type="molecule type" value="Genomic_DNA"/>
</dbReference>
<feature type="chain" id="PRO_5046105932" evidence="2">
    <location>
        <begin position="30"/>
        <end position="144"/>
    </location>
</feature>
<comment type="caution">
    <text evidence="3">The sequence shown here is derived from an EMBL/GenBank/DDBJ whole genome shotgun (WGS) entry which is preliminary data.</text>
</comment>
<evidence type="ECO:0000256" key="1">
    <source>
        <dbReference type="SAM" id="MobiDB-lite"/>
    </source>
</evidence>
<keyword evidence="4" id="KW-1185">Reference proteome</keyword>
<dbReference type="RefSeq" id="WP_344020199.1">
    <property type="nucleotide sequence ID" value="NZ_BAAABX010000009.1"/>
</dbReference>
<organism evidence="3 4">
    <name type="scientific">Streptomyces luteireticuli</name>
    <dbReference type="NCBI Taxonomy" id="173858"/>
    <lineage>
        <taxon>Bacteria</taxon>
        <taxon>Bacillati</taxon>
        <taxon>Actinomycetota</taxon>
        <taxon>Actinomycetes</taxon>
        <taxon>Kitasatosporales</taxon>
        <taxon>Streptomycetaceae</taxon>
        <taxon>Streptomyces</taxon>
    </lineage>
</organism>
<feature type="signal peptide" evidence="2">
    <location>
        <begin position="1"/>
        <end position="29"/>
    </location>
</feature>
<sequence>MSLPLTRRIAQAALLVAASAGAAAGAAGAASADTLKAPDALGAVSMADGAQLGNKVDAVSHQAGALTTDAGNKVVHTALPATQHALGTAGTTGKSALESTQHTTGQLAGQAGQAVGGAAQGVAKSGGNMPAGGNVTKALPHLGG</sequence>
<dbReference type="Proteomes" id="UP001500879">
    <property type="component" value="Unassembled WGS sequence"/>
</dbReference>
<feature type="region of interest" description="Disordered" evidence="1">
    <location>
        <begin position="120"/>
        <end position="144"/>
    </location>
</feature>
<dbReference type="InterPro" id="IPR006311">
    <property type="entry name" value="TAT_signal"/>
</dbReference>
<evidence type="ECO:0000313" key="4">
    <source>
        <dbReference type="Proteomes" id="UP001500879"/>
    </source>
</evidence>
<dbReference type="PROSITE" id="PS51318">
    <property type="entry name" value="TAT"/>
    <property type="match status" value="1"/>
</dbReference>
<keyword evidence="2" id="KW-0732">Signal</keyword>
<dbReference type="GO" id="GO:0005524">
    <property type="term" value="F:ATP binding"/>
    <property type="evidence" value="ECO:0007669"/>
    <property type="project" value="UniProtKB-KW"/>
</dbReference>
<proteinExistence type="predicted"/>